<dbReference type="AlphaFoldDB" id="A0AA48KRA3"/>
<accession>A0AA48KRA3</accession>
<dbReference type="PIRSF" id="PIRSF012641">
    <property type="entry name" value="UCP012641"/>
    <property type="match status" value="1"/>
</dbReference>
<dbReference type="Gene3D" id="3.40.390.70">
    <property type="match status" value="1"/>
</dbReference>
<dbReference type="InterPro" id="IPR031321">
    <property type="entry name" value="UCP012641"/>
</dbReference>
<dbReference type="EMBL" id="AP027272">
    <property type="protein sequence ID" value="BDX07338.1"/>
    <property type="molecule type" value="Genomic_DNA"/>
</dbReference>
<name>A0AA48KRA3_9ALTE</name>
<gene>
    <name evidence="2" type="ORF">MACH26_28590</name>
</gene>
<protein>
    <recommendedName>
        <fullName evidence="1">Zinc-ribbon domain-containing protein</fullName>
    </recommendedName>
</protein>
<evidence type="ECO:0000259" key="1">
    <source>
        <dbReference type="Pfam" id="PF10005"/>
    </source>
</evidence>
<proteinExistence type="predicted"/>
<dbReference type="Pfam" id="PF15887">
    <property type="entry name" value="Peptidase_Mx"/>
    <property type="match status" value="1"/>
</dbReference>
<sequence>MRLFNCPVCSNLLYFENVTCNQCGHELGFVPEILKIVAFKPQEAAVFTVAGSDNRYKKCRNYYEHNVCNWLVPEFDEEEYCKACRLNDTIPNLELEGNRILWHTMEKEKRRLIYSALQLNLPLMSKDENEQDGLSFSFLSDSPAQFSEREKVLTGHSQGHITINLAEADPAERERMRDQMAEPYRTILGHFRHESGHYYWDRLIANSDYLQACRNVFGDDTENYGDALQSHYTQGPAENWQEQFVSSYASSHAWEDWAETWAHYLHIVDTLDTAWQFNLQAKPRAVSSEDYETDVNFNPYAQRDFSRIVAHWIPLTFALNSLNRSMGHNHAYPFVLSPVVIAKLEFVHKVIKQQEIVA</sequence>
<feature type="domain" description="Zinc-ribbon" evidence="1">
    <location>
        <begin position="3"/>
        <end position="94"/>
    </location>
</feature>
<dbReference type="Pfam" id="PF10005">
    <property type="entry name" value="Zn_ribbon_DZR_6"/>
    <property type="match status" value="1"/>
</dbReference>
<evidence type="ECO:0000313" key="3">
    <source>
        <dbReference type="Proteomes" id="UP001333710"/>
    </source>
</evidence>
<organism evidence="2 3">
    <name type="scientific">Planctobacterium marinum</name>
    <dbReference type="NCBI Taxonomy" id="1631968"/>
    <lineage>
        <taxon>Bacteria</taxon>
        <taxon>Pseudomonadati</taxon>
        <taxon>Pseudomonadota</taxon>
        <taxon>Gammaproteobacteria</taxon>
        <taxon>Alteromonadales</taxon>
        <taxon>Alteromonadaceae</taxon>
        <taxon>Planctobacterium</taxon>
    </lineage>
</organism>
<reference evidence="2" key="1">
    <citation type="submission" date="2023-01" db="EMBL/GenBank/DDBJ databases">
        <title>Complete genome sequence of Planctobacterium marinum strain Dej080120_11.</title>
        <authorList>
            <person name="Ueki S."/>
            <person name="Maruyama F."/>
        </authorList>
    </citation>
    <scope>NUCLEOTIDE SEQUENCE</scope>
    <source>
        <strain evidence="2">Dej080120_11</strain>
    </source>
</reference>
<dbReference type="RefSeq" id="WP_338293323.1">
    <property type="nucleotide sequence ID" value="NZ_AP027272.1"/>
</dbReference>
<evidence type="ECO:0000313" key="2">
    <source>
        <dbReference type="EMBL" id="BDX07338.1"/>
    </source>
</evidence>
<keyword evidence="3" id="KW-1185">Reference proteome</keyword>
<dbReference type="InterPro" id="IPR011201">
    <property type="entry name" value="Zinc-ribbon_6_bact"/>
</dbReference>
<dbReference type="KEGG" id="pmaw:MACH26_28590"/>
<dbReference type="Proteomes" id="UP001333710">
    <property type="component" value="Chromosome"/>
</dbReference>